<sequence>MKFATKLVHYDVSPGDPFHPMATPIYQTATFEQDFGDSFGPYDYSRSGNPTRRVLEDQLARLENGIRAFCFSSGMAAIATVTRLLKPGDEILADWDLYGGATRLFQQLKDHSGVAVRYVDASNPEILASQISPATRLVYVESPTNPLLRVIDLQASARIAHENGLHLCVDNSTMSPYLQNPLELGADIVIHSATKFLGGHSDVTGGAVVVKDEALAAQIYSVQNAEGTALGPFDCFLLLRGLKTLKLRMDAQQSSAGQIAAQLSEHPKVSRVYYPGLPDHPSSATQKLQARGAGSVISFQAGSPQAAKAIAENLRLFAIAVSFGSVNSTIGIPIKMSHASTPVDLQSSRAIPSDLIRMSIGIEDCGELMQDLDDVLKLI</sequence>
<geneLocation type="plasmid" evidence="10 11">
    <name>pACIX902</name>
</geneLocation>
<evidence type="ECO:0000256" key="9">
    <source>
        <dbReference type="RuleBase" id="RU362118"/>
    </source>
</evidence>
<keyword evidence="11" id="KW-1185">Reference proteome</keyword>
<evidence type="ECO:0000256" key="6">
    <source>
        <dbReference type="ARBA" id="ARBA00023167"/>
    </source>
</evidence>
<dbReference type="OrthoDB" id="9780685at2"/>
<dbReference type="PROSITE" id="PS00868">
    <property type="entry name" value="CYS_MET_METAB_PP"/>
    <property type="match status" value="1"/>
</dbReference>
<evidence type="ECO:0000256" key="1">
    <source>
        <dbReference type="ARBA" id="ARBA00001933"/>
    </source>
</evidence>
<evidence type="ECO:0000256" key="3">
    <source>
        <dbReference type="ARBA" id="ARBA00012224"/>
    </source>
</evidence>
<keyword evidence="5 8" id="KW-0663">Pyridoxal phosphate</keyword>
<dbReference type="Gene3D" id="3.90.1150.10">
    <property type="entry name" value="Aspartate Aminotransferase, domain 1"/>
    <property type="match status" value="1"/>
</dbReference>
<dbReference type="EC" id="4.4.1.13" evidence="3"/>
<comment type="similarity">
    <text evidence="2 9">Belongs to the trans-sulfuration enzymes family.</text>
</comment>
<name>E8X6M9_GRATM</name>
<gene>
    <name evidence="10" type="ordered locus">AciX9_3903</name>
</gene>
<evidence type="ECO:0000256" key="5">
    <source>
        <dbReference type="ARBA" id="ARBA00022898"/>
    </source>
</evidence>
<keyword evidence="4" id="KW-0028">Amino-acid biosynthesis</keyword>
<comment type="cofactor">
    <cofactor evidence="1 9">
        <name>pyridoxal 5'-phosphate</name>
        <dbReference type="ChEBI" id="CHEBI:597326"/>
    </cofactor>
</comment>
<dbReference type="Pfam" id="PF01053">
    <property type="entry name" value="Cys_Met_Meta_PP"/>
    <property type="match status" value="1"/>
</dbReference>
<evidence type="ECO:0000256" key="4">
    <source>
        <dbReference type="ARBA" id="ARBA00022605"/>
    </source>
</evidence>
<keyword evidence="6" id="KW-0486">Methionine biosynthesis</keyword>
<dbReference type="PANTHER" id="PTHR11808:SF50">
    <property type="entry name" value="CYSTATHIONINE BETA-LYASE"/>
    <property type="match status" value="1"/>
</dbReference>
<dbReference type="PANTHER" id="PTHR11808">
    <property type="entry name" value="TRANS-SULFURATION ENZYME FAMILY MEMBER"/>
    <property type="match status" value="1"/>
</dbReference>
<dbReference type="EMBL" id="CP002482">
    <property type="protein sequence ID" value="ADW71179.1"/>
    <property type="molecule type" value="Genomic_DNA"/>
</dbReference>
<dbReference type="InterPro" id="IPR054542">
    <property type="entry name" value="Cys_met_metab_PP"/>
</dbReference>
<dbReference type="InterPro" id="IPR015424">
    <property type="entry name" value="PyrdxlP-dep_Trfase"/>
</dbReference>
<dbReference type="GO" id="GO:0030170">
    <property type="term" value="F:pyridoxal phosphate binding"/>
    <property type="evidence" value="ECO:0007669"/>
    <property type="project" value="InterPro"/>
</dbReference>
<organism evidence="11">
    <name type="scientific">Granulicella tundricola (strain ATCC BAA-1859 / DSM 23138 / MP5ACTX9)</name>
    <dbReference type="NCBI Taxonomy" id="1198114"/>
    <lineage>
        <taxon>Bacteria</taxon>
        <taxon>Pseudomonadati</taxon>
        <taxon>Acidobacteriota</taxon>
        <taxon>Terriglobia</taxon>
        <taxon>Terriglobales</taxon>
        <taxon>Acidobacteriaceae</taxon>
        <taxon>Granulicella</taxon>
    </lineage>
</organism>
<dbReference type="CDD" id="cd00614">
    <property type="entry name" value="CGS_like"/>
    <property type="match status" value="1"/>
</dbReference>
<dbReference type="SUPFAM" id="SSF53383">
    <property type="entry name" value="PLP-dependent transferases"/>
    <property type="match status" value="1"/>
</dbReference>
<evidence type="ECO:0000256" key="7">
    <source>
        <dbReference type="ARBA" id="ARBA00023239"/>
    </source>
</evidence>
<dbReference type="InterPro" id="IPR015421">
    <property type="entry name" value="PyrdxlP-dep_Trfase_major"/>
</dbReference>
<dbReference type="InterPro" id="IPR015422">
    <property type="entry name" value="PyrdxlP-dep_Trfase_small"/>
</dbReference>
<dbReference type="GO" id="GO:0009086">
    <property type="term" value="P:methionine biosynthetic process"/>
    <property type="evidence" value="ECO:0007669"/>
    <property type="project" value="UniProtKB-KW"/>
</dbReference>
<dbReference type="GO" id="GO:0047804">
    <property type="term" value="F:cysteine-S-conjugate beta-lyase activity"/>
    <property type="evidence" value="ECO:0007669"/>
    <property type="project" value="UniProtKB-EC"/>
</dbReference>
<keyword evidence="10" id="KW-0614">Plasmid</keyword>
<accession>E8X6M9</accession>
<evidence type="ECO:0000256" key="8">
    <source>
        <dbReference type="PIRSR" id="PIRSR001434-2"/>
    </source>
</evidence>
<dbReference type="GO" id="GO:0005737">
    <property type="term" value="C:cytoplasm"/>
    <property type="evidence" value="ECO:0007669"/>
    <property type="project" value="TreeGrafter"/>
</dbReference>
<feature type="modified residue" description="N6-(pyridoxal phosphate)lysine" evidence="8">
    <location>
        <position position="195"/>
    </location>
</feature>
<proteinExistence type="inferred from homology"/>
<reference evidence="11" key="1">
    <citation type="submission" date="2011-01" db="EMBL/GenBank/DDBJ databases">
        <title>Complete sequence of plasmid2 of Acidobacterium sp. MP5ACTX9.</title>
        <authorList>
            <consortium name="US DOE Joint Genome Institute"/>
            <person name="Lucas S."/>
            <person name="Copeland A."/>
            <person name="Lapidus A."/>
            <person name="Cheng J.-F."/>
            <person name="Goodwin L."/>
            <person name="Pitluck S."/>
            <person name="Teshima H."/>
            <person name="Detter J.C."/>
            <person name="Han C."/>
            <person name="Tapia R."/>
            <person name="Land M."/>
            <person name="Hauser L."/>
            <person name="Kyrpides N."/>
            <person name="Ivanova N."/>
            <person name="Ovchinnikova G."/>
            <person name="Pagani I."/>
            <person name="Rawat S.R."/>
            <person name="Mannisto M."/>
            <person name="Haggblom M.M."/>
            <person name="Woyke T."/>
        </authorList>
    </citation>
    <scope>NUCLEOTIDE SEQUENCE [LARGE SCALE GENOMIC DNA]</scope>
    <source>
        <strain evidence="11">MP5ACTX9</strain>
        <plasmid evidence="11">Plasmid pACIX902</plasmid>
    </source>
</reference>
<dbReference type="Gene3D" id="3.40.640.10">
    <property type="entry name" value="Type I PLP-dependent aspartate aminotransferase-like (Major domain)"/>
    <property type="match status" value="1"/>
</dbReference>
<dbReference type="KEGG" id="acm:AciX9_3903"/>
<dbReference type="GO" id="GO:0019346">
    <property type="term" value="P:transsulfuration"/>
    <property type="evidence" value="ECO:0007669"/>
    <property type="project" value="InterPro"/>
</dbReference>
<dbReference type="FunFam" id="3.40.640.10:FF:000009">
    <property type="entry name" value="Cystathionine gamma-synthase homolog"/>
    <property type="match status" value="1"/>
</dbReference>
<evidence type="ECO:0000313" key="11">
    <source>
        <dbReference type="Proteomes" id="UP000000343"/>
    </source>
</evidence>
<dbReference type="PIRSF" id="PIRSF001434">
    <property type="entry name" value="CGS"/>
    <property type="match status" value="1"/>
</dbReference>
<dbReference type="HOGENOM" id="CLU_018986_2_0_0"/>
<evidence type="ECO:0000256" key="2">
    <source>
        <dbReference type="ARBA" id="ARBA00009077"/>
    </source>
</evidence>
<dbReference type="AlphaFoldDB" id="E8X6M9"/>
<dbReference type="RefSeq" id="WP_013582197.1">
    <property type="nucleotide sequence ID" value="NC_015065.1"/>
</dbReference>
<keyword evidence="7" id="KW-0456">Lyase</keyword>
<evidence type="ECO:0000313" key="10">
    <source>
        <dbReference type="EMBL" id="ADW71179.1"/>
    </source>
</evidence>
<dbReference type="Proteomes" id="UP000000343">
    <property type="component" value="Plasmid pACIX902"/>
</dbReference>
<protein>
    <recommendedName>
        <fullName evidence="3">cysteine-S-conjugate beta-lyase</fullName>
        <ecNumber evidence="3">4.4.1.13</ecNumber>
    </recommendedName>
</protein>
<dbReference type="InterPro" id="IPR000277">
    <property type="entry name" value="Cys/Met-Metab_PyrdxlP-dep_enz"/>
</dbReference>